<accession>A0AC60PTC2</accession>
<dbReference type="EMBL" id="JABSTQ010010053">
    <property type="protein sequence ID" value="KAG0423816.1"/>
    <property type="molecule type" value="Genomic_DNA"/>
</dbReference>
<dbReference type="Proteomes" id="UP000805193">
    <property type="component" value="Unassembled WGS sequence"/>
</dbReference>
<reference evidence="1 2" key="1">
    <citation type="journal article" date="2020" name="Cell">
        <title>Large-Scale Comparative Analyses of Tick Genomes Elucidate Their Genetic Diversity and Vector Capacities.</title>
        <authorList>
            <consortium name="Tick Genome and Microbiome Consortium (TIGMIC)"/>
            <person name="Jia N."/>
            <person name="Wang J."/>
            <person name="Shi W."/>
            <person name="Du L."/>
            <person name="Sun Y."/>
            <person name="Zhan W."/>
            <person name="Jiang J.F."/>
            <person name="Wang Q."/>
            <person name="Zhang B."/>
            <person name="Ji P."/>
            <person name="Bell-Sakyi L."/>
            <person name="Cui X.M."/>
            <person name="Yuan T.T."/>
            <person name="Jiang B.G."/>
            <person name="Yang W.F."/>
            <person name="Lam T.T."/>
            <person name="Chang Q.C."/>
            <person name="Ding S.J."/>
            <person name="Wang X.J."/>
            <person name="Zhu J.G."/>
            <person name="Ruan X.D."/>
            <person name="Zhao L."/>
            <person name="Wei J.T."/>
            <person name="Ye R.Z."/>
            <person name="Que T.C."/>
            <person name="Du C.H."/>
            <person name="Zhou Y.H."/>
            <person name="Cheng J.X."/>
            <person name="Dai P.F."/>
            <person name="Guo W.B."/>
            <person name="Han X.H."/>
            <person name="Huang E.J."/>
            <person name="Li L.F."/>
            <person name="Wei W."/>
            <person name="Gao Y.C."/>
            <person name="Liu J.Z."/>
            <person name="Shao H.Z."/>
            <person name="Wang X."/>
            <person name="Wang C.C."/>
            <person name="Yang T.C."/>
            <person name="Huo Q.B."/>
            <person name="Li W."/>
            <person name="Chen H.Y."/>
            <person name="Chen S.E."/>
            <person name="Zhou L.G."/>
            <person name="Ni X.B."/>
            <person name="Tian J.H."/>
            <person name="Sheng Y."/>
            <person name="Liu T."/>
            <person name="Pan Y.S."/>
            <person name="Xia L.Y."/>
            <person name="Li J."/>
            <person name="Zhao F."/>
            <person name="Cao W.C."/>
        </authorList>
    </citation>
    <scope>NUCLEOTIDE SEQUENCE [LARGE SCALE GENOMIC DNA]</scope>
    <source>
        <strain evidence="1">Iper-2018</strain>
    </source>
</reference>
<keyword evidence="2" id="KW-1185">Reference proteome</keyword>
<sequence>MCGAEEGRHRCKSRACKDHRQVESQGRREDRLCQGLLDAPFQSTPKGQILGRGRQLRITGSFPPPSLSFGPEKTTGESRCMGDFQILEIRQSSILSSPLCLLGVSLVEPLPRTT</sequence>
<evidence type="ECO:0000313" key="2">
    <source>
        <dbReference type="Proteomes" id="UP000805193"/>
    </source>
</evidence>
<proteinExistence type="predicted"/>
<name>A0AC60PTC2_IXOPE</name>
<gene>
    <name evidence="1" type="ORF">HPB47_000426</name>
</gene>
<evidence type="ECO:0000313" key="1">
    <source>
        <dbReference type="EMBL" id="KAG0423816.1"/>
    </source>
</evidence>
<organism evidence="1 2">
    <name type="scientific">Ixodes persulcatus</name>
    <name type="common">Taiga tick</name>
    <dbReference type="NCBI Taxonomy" id="34615"/>
    <lineage>
        <taxon>Eukaryota</taxon>
        <taxon>Metazoa</taxon>
        <taxon>Ecdysozoa</taxon>
        <taxon>Arthropoda</taxon>
        <taxon>Chelicerata</taxon>
        <taxon>Arachnida</taxon>
        <taxon>Acari</taxon>
        <taxon>Parasitiformes</taxon>
        <taxon>Ixodida</taxon>
        <taxon>Ixodoidea</taxon>
        <taxon>Ixodidae</taxon>
        <taxon>Ixodinae</taxon>
        <taxon>Ixodes</taxon>
    </lineage>
</organism>
<comment type="caution">
    <text evidence="1">The sequence shown here is derived from an EMBL/GenBank/DDBJ whole genome shotgun (WGS) entry which is preliminary data.</text>
</comment>
<protein>
    <submittedName>
        <fullName evidence="1">Uncharacterized protein</fullName>
    </submittedName>
</protein>